<feature type="transmembrane region" description="Helical" evidence="13">
    <location>
        <begin position="86"/>
        <end position="109"/>
    </location>
</feature>
<evidence type="ECO:0000256" key="1">
    <source>
        <dbReference type="ARBA" id="ARBA00004651"/>
    </source>
</evidence>
<feature type="transmembrane region" description="Helical" evidence="13">
    <location>
        <begin position="130"/>
        <end position="155"/>
    </location>
</feature>
<evidence type="ECO:0000256" key="3">
    <source>
        <dbReference type="ARBA" id="ARBA00022448"/>
    </source>
</evidence>
<comment type="subcellular location">
    <subcellularLocation>
        <location evidence="1">Cell membrane</location>
        <topology evidence="1">Multi-pass membrane protein</topology>
    </subcellularLocation>
</comment>
<evidence type="ECO:0000256" key="5">
    <source>
        <dbReference type="ARBA" id="ARBA00022692"/>
    </source>
</evidence>
<keyword evidence="10" id="KW-0739">Sodium transport</keyword>
<evidence type="ECO:0000256" key="13">
    <source>
        <dbReference type="SAM" id="Phobius"/>
    </source>
</evidence>
<feature type="transmembrane region" description="Helical" evidence="13">
    <location>
        <begin position="161"/>
        <end position="180"/>
    </location>
</feature>
<dbReference type="InterPro" id="IPR038377">
    <property type="entry name" value="Na/Glc_symporter_sf"/>
</dbReference>
<evidence type="ECO:0000313" key="15">
    <source>
        <dbReference type="Proteomes" id="UP001174136"/>
    </source>
</evidence>
<reference evidence="14" key="1">
    <citation type="journal article" date="2023" name="Front. Mar. Sci.">
        <title>A new Merluccius polli reference genome to investigate the effects of global change in West African waters.</title>
        <authorList>
            <person name="Mateo J.L."/>
            <person name="Blanco-Fernandez C."/>
            <person name="Garcia-Vazquez E."/>
            <person name="Machado-Schiaffino G."/>
        </authorList>
    </citation>
    <scope>NUCLEOTIDE SEQUENCE</scope>
    <source>
        <strain evidence="14">C29</strain>
        <tissue evidence="14">Fin</tissue>
    </source>
</reference>
<dbReference type="Pfam" id="PF00474">
    <property type="entry name" value="SSF"/>
    <property type="match status" value="1"/>
</dbReference>
<feature type="transmembrane region" description="Helical" evidence="13">
    <location>
        <begin position="241"/>
        <end position="260"/>
    </location>
</feature>
<keyword evidence="5 13" id="KW-0812">Transmembrane</keyword>
<keyword evidence="3" id="KW-0813">Transport</keyword>
<dbReference type="Gene3D" id="1.20.1730.10">
    <property type="entry name" value="Sodium/glucose cotransporter"/>
    <property type="match status" value="1"/>
</dbReference>
<feature type="transmembrane region" description="Helical" evidence="13">
    <location>
        <begin position="281"/>
        <end position="306"/>
    </location>
</feature>
<dbReference type="InterPro" id="IPR001734">
    <property type="entry name" value="Na/solute_symporter"/>
</dbReference>
<organism evidence="14 15">
    <name type="scientific">Merluccius polli</name>
    <name type="common">Benguela hake</name>
    <name type="synonym">Merluccius cadenati</name>
    <dbReference type="NCBI Taxonomy" id="89951"/>
    <lineage>
        <taxon>Eukaryota</taxon>
        <taxon>Metazoa</taxon>
        <taxon>Chordata</taxon>
        <taxon>Craniata</taxon>
        <taxon>Vertebrata</taxon>
        <taxon>Euteleostomi</taxon>
        <taxon>Actinopterygii</taxon>
        <taxon>Neopterygii</taxon>
        <taxon>Teleostei</taxon>
        <taxon>Neoteleostei</taxon>
        <taxon>Acanthomorphata</taxon>
        <taxon>Zeiogadaria</taxon>
        <taxon>Gadariae</taxon>
        <taxon>Gadiformes</taxon>
        <taxon>Gadoidei</taxon>
        <taxon>Merlucciidae</taxon>
        <taxon>Merluccius</taxon>
    </lineage>
</organism>
<dbReference type="GO" id="GO:0015293">
    <property type="term" value="F:symporter activity"/>
    <property type="evidence" value="ECO:0007669"/>
    <property type="project" value="TreeGrafter"/>
</dbReference>
<keyword evidence="15" id="KW-1185">Reference proteome</keyword>
<dbReference type="AlphaFoldDB" id="A0AA47NUH4"/>
<dbReference type="PANTHER" id="PTHR42985">
    <property type="entry name" value="SODIUM-COUPLED MONOCARBOXYLATE TRANSPORTER"/>
    <property type="match status" value="1"/>
</dbReference>
<feature type="transmembrane region" description="Helical" evidence="13">
    <location>
        <begin position="341"/>
        <end position="364"/>
    </location>
</feature>
<dbReference type="PROSITE" id="PS50283">
    <property type="entry name" value="NA_SOLUT_SYMP_3"/>
    <property type="match status" value="1"/>
</dbReference>
<dbReference type="GO" id="GO:0070062">
    <property type="term" value="C:extracellular exosome"/>
    <property type="evidence" value="ECO:0007669"/>
    <property type="project" value="TreeGrafter"/>
</dbReference>
<evidence type="ECO:0000256" key="10">
    <source>
        <dbReference type="ARBA" id="ARBA00023201"/>
    </source>
</evidence>
<evidence type="ECO:0000256" key="4">
    <source>
        <dbReference type="ARBA" id="ARBA00022475"/>
    </source>
</evidence>
<feature type="transmembrane region" description="Helical" evidence="13">
    <location>
        <begin position="384"/>
        <end position="407"/>
    </location>
</feature>
<dbReference type="GO" id="GO:0006814">
    <property type="term" value="P:sodium ion transport"/>
    <property type="evidence" value="ECO:0007669"/>
    <property type="project" value="UniProtKB-KW"/>
</dbReference>
<evidence type="ECO:0000256" key="2">
    <source>
        <dbReference type="ARBA" id="ARBA00006434"/>
    </source>
</evidence>
<keyword evidence="7" id="KW-0915">Sodium</keyword>
<dbReference type="EMBL" id="JAOPHQ010004555">
    <property type="protein sequence ID" value="KAK0139036.1"/>
    <property type="molecule type" value="Genomic_DNA"/>
</dbReference>
<feature type="region of interest" description="Disordered" evidence="12">
    <location>
        <begin position="565"/>
        <end position="599"/>
    </location>
</feature>
<keyword evidence="4" id="KW-1003">Cell membrane</keyword>
<feature type="transmembrane region" description="Helical" evidence="13">
    <location>
        <begin position="442"/>
        <end position="459"/>
    </location>
</feature>
<sequence length="623" mass="67032">MTVAEDPVGTFTTWDYVVFALLFVVSSGIGVFFAIKERKADSSKDFLVGGRQMTCVPVALSLTASFMSAVTVLGAPADVYRFGASYVLYGVAYTAVVVATAELFVPVFYTSGITSTYEYLELRFCRGVRLMSTLLYLLQTILYTGVVVYAPALALNQVTGFNLWGSIFATGIVCTFYCTLGGLKAVVWTDAFQMVVMVLGFLSVLIQGGQKVGGVGAMWKTAQAGGRLDVFDFDPNPLRRHTFWTLSIGGTFTWLGIYGVNQSVIQRCISCKTKTQARLALYLNLLGLLVILCCAVFCGLIMYSYYADCDPWTAGRVSATDQLMPYFVMEILGEFPGLPGLFVACAFSGTLSTVAASINALATVTYEDFVKPCCANLSSTATTWTIKGLCILFGVACTTMAVVASYMGGIVQAALSIHGMCGGPMLGMFSLGILFPCANSKGIALAFWAGIGSFVYPAPDINSRPLPLVTDGCPWLNSSVSPPVTDAPYLTSLPPRPPLADSWYSLSYLYLSTVGFMATVTVGLVITSLTGFNKGNSVDPLLVRPVGNLFCFWSEKGKKMCWGRAHPKQQEQGPKCTVTTAKNDGKNNKAIGHERLETTPKSSLKGEEKCYSNAGFVLETHSF</sequence>
<dbReference type="NCBIfam" id="TIGR00813">
    <property type="entry name" value="sss"/>
    <property type="match status" value="1"/>
</dbReference>
<protein>
    <submittedName>
        <fullName evidence="14">Sodium-coupled monocarboxylate transporter 2</fullName>
    </submittedName>
</protein>
<evidence type="ECO:0000313" key="14">
    <source>
        <dbReference type="EMBL" id="KAK0139036.1"/>
    </source>
</evidence>
<comment type="caution">
    <text evidence="14">The sequence shown here is derived from an EMBL/GenBank/DDBJ whole genome shotgun (WGS) entry which is preliminary data.</text>
</comment>
<feature type="transmembrane region" description="Helical" evidence="13">
    <location>
        <begin position="16"/>
        <end position="35"/>
    </location>
</feature>
<name>A0AA47NUH4_MERPO</name>
<keyword evidence="8" id="KW-0406">Ion transport</keyword>
<evidence type="ECO:0000256" key="7">
    <source>
        <dbReference type="ARBA" id="ARBA00023053"/>
    </source>
</evidence>
<evidence type="ECO:0000256" key="8">
    <source>
        <dbReference type="ARBA" id="ARBA00023065"/>
    </source>
</evidence>
<feature type="transmembrane region" description="Helical" evidence="13">
    <location>
        <begin position="413"/>
        <end position="435"/>
    </location>
</feature>
<evidence type="ECO:0000256" key="6">
    <source>
        <dbReference type="ARBA" id="ARBA00022989"/>
    </source>
</evidence>
<evidence type="ECO:0000256" key="9">
    <source>
        <dbReference type="ARBA" id="ARBA00023136"/>
    </source>
</evidence>
<gene>
    <name evidence="14" type="primary">slc5a12</name>
    <name evidence="14" type="ORF">N1851_024456</name>
</gene>
<feature type="transmembrane region" description="Helical" evidence="13">
    <location>
        <begin position="55"/>
        <end position="74"/>
    </location>
</feature>
<dbReference type="GO" id="GO:0005886">
    <property type="term" value="C:plasma membrane"/>
    <property type="evidence" value="ECO:0007669"/>
    <property type="project" value="UniProtKB-SubCell"/>
</dbReference>
<feature type="compositionally biased region" description="Basic and acidic residues" evidence="12">
    <location>
        <begin position="583"/>
        <end position="599"/>
    </location>
</feature>
<keyword evidence="9 13" id="KW-0472">Membrane</keyword>
<accession>A0AA47NUH4</accession>
<evidence type="ECO:0000256" key="11">
    <source>
        <dbReference type="RuleBase" id="RU362091"/>
    </source>
</evidence>
<dbReference type="PANTHER" id="PTHR42985:SF15">
    <property type="entry name" value="SODIUM-COUPLED MONOCARBOXYLATE TRANSPORTER 2"/>
    <property type="match status" value="1"/>
</dbReference>
<feature type="transmembrane region" description="Helical" evidence="13">
    <location>
        <begin position="508"/>
        <end position="532"/>
    </location>
</feature>
<dbReference type="InterPro" id="IPR051163">
    <property type="entry name" value="Sodium:Solute_Symporter_SSF"/>
</dbReference>
<evidence type="ECO:0000256" key="12">
    <source>
        <dbReference type="SAM" id="MobiDB-lite"/>
    </source>
</evidence>
<dbReference type="Proteomes" id="UP001174136">
    <property type="component" value="Unassembled WGS sequence"/>
</dbReference>
<comment type="similarity">
    <text evidence="2 11">Belongs to the sodium:solute symporter (SSF) (TC 2.A.21) family.</text>
</comment>
<proteinExistence type="inferred from homology"/>
<keyword evidence="6 13" id="KW-1133">Transmembrane helix</keyword>